<keyword evidence="3" id="KW-1185">Reference proteome</keyword>
<gene>
    <name evidence="2" type="ORF">ND812_02290</name>
</gene>
<accession>A0ABT3LTU2</accession>
<sequence length="152" mass="17850">MQYRPDTKELLSSIQDFMMKELLPKLEGDDLLSYKTLVSWNMLGVIAREIENSEYTNLWSEILNQKLRISDLESKYDLESFQKLSKKEKYQVLYHWNQSLAQTIRNQSNQSNQTNSKTNSSQIDTSPKGKVWNLVKIQLKENLSVSNPRFQV</sequence>
<protein>
    <submittedName>
        <fullName evidence="2">Uncharacterized protein</fullName>
    </submittedName>
</protein>
<evidence type="ECO:0000313" key="3">
    <source>
        <dbReference type="Proteomes" id="UP001209737"/>
    </source>
</evidence>
<dbReference type="EMBL" id="JAMQPV010000001">
    <property type="protein sequence ID" value="MCW7460910.1"/>
    <property type="molecule type" value="Genomic_DNA"/>
</dbReference>
<reference evidence="2 3" key="1">
    <citation type="submission" date="2022-06" db="EMBL/GenBank/DDBJ databases">
        <title>Leptospira isolates from biofilms formed at urban environments.</title>
        <authorList>
            <person name="Ribeiro P.S."/>
            <person name="Sousa T."/>
            <person name="Carvalho N."/>
            <person name="Aburjaile F."/>
            <person name="Neves F."/>
            <person name="Oliveira D."/>
            <person name="Blanco L."/>
            <person name="Lima J."/>
            <person name="Costa F."/>
            <person name="Brenig B."/>
            <person name="Soares S."/>
            <person name="Ramos R."/>
            <person name="Goes-Neto A."/>
            <person name="Matiuzzi M."/>
            <person name="Azevedo V."/>
            <person name="Ristow P."/>
        </authorList>
    </citation>
    <scope>NUCLEOTIDE SEQUENCE [LARGE SCALE GENOMIC DNA]</scope>
    <source>
        <strain evidence="2 3">VSF25</strain>
    </source>
</reference>
<organism evidence="2 3">
    <name type="scientific">Leptospira limi</name>
    <dbReference type="NCBI Taxonomy" id="2950023"/>
    <lineage>
        <taxon>Bacteria</taxon>
        <taxon>Pseudomonadati</taxon>
        <taxon>Spirochaetota</taxon>
        <taxon>Spirochaetia</taxon>
        <taxon>Leptospirales</taxon>
        <taxon>Leptospiraceae</taxon>
        <taxon>Leptospira</taxon>
    </lineage>
</organism>
<feature type="compositionally biased region" description="Low complexity" evidence="1">
    <location>
        <begin position="106"/>
        <end position="122"/>
    </location>
</feature>
<evidence type="ECO:0000256" key="1">
    <source>
        <dbReference type="SAM" id="MobiDB-lite"/>
    </source>
</evidence>
<evidence type="ECO:0000313" key="2">
    <source>
        <dbReference type="EMBL" id="MCW7460910.1"/>
    </source>
</evidence>
<dbReference type="Proteomes" id="UP001209737">
    <property type="component" value="Unassembled WGS sequence"/>
</dbReference>
<comment type="caution">
    <text evidence="2">The sequence shown here is derived from an EMBL/GenBank/DDBJ whole genome shotgun (WGS) entry which is preliminary data.</text>
</comment>
<dbReference type="RefSeq" id="WP_265374093.1">
    <property type="nucleotide sequence ID" value="NZ_JAMQPV010000001.1"/>
</dbReference>
<name>A0ABT3LTU2_9LEPT</name>
<proteinExistence type="predicted"/>
<feature type="region of interest" description="Disordered" evidence="1">
    <location>
        <begin position="106"/>
        <end position="127"/>
    </location>
</feature>